<dbReference type="Pfam" id="PF08634">
    <property type="entry name" value="Pet127"/>
    <property type="match status" value="1"/>
</dbReference>
<dbReference type="PANTHER" id="PTHR31014">
    <property type="entry name" value="MITOCHONDRIAL TRANSLATION SYSTEM COMPONENT PET127-RELATED"/>
    <property type="match status" value="1"/>
</dbReference>
<proteinExistence type="predicted"/>
<protein>
    <recommendedName>
        <fullName evidence="4">Pet127-domain-containing protein</fullName>
    </recommendedName>
</protein>
<dbReference type="Proteomes" id="UP000054097">
    <property type="component" value="Unassembled WGS sequence"/>
</dbReference>
<feature type="compositionally biased region" description="Low complexity" evidence="1">
    <location>
        <begin position="67"/>
        <end position="76"/>
    </location>
</feature>
<feature type="compositionally biased region" description="Acidic residues" evidence="1">
    <location>
        <begin position="846"/>
        <end position="856"/>
    </location>
</feature>
<feature type="compositionally biased region" description="Low complexity" evidence="1">
    <location>
        <begin position="688"/>
        <end position="697"/>
    </location>
</feature>
<evidence type="ECO:0000313" key="2">
    <source>
        <dbReference type="EMBL" id="KIM25993.1"/>
    </source>
</evidence>
<dbReference type="InterPro" id="IPR013943">
    <property type="entry name" value="Pet127"/>
</dbReference>
<feature type="region of interest" description="Disordered" evidence="1">
    <location>
        <begin position="824"/>
        <end position="889"/>
    </location>
</feature>
<feature type="region of interest" description="Disordered" evidence="1">
    <location>
        <begin position="614"/>
        <end position="634"/>
    </location>
</feature>
<evidence type="ECO:0000256" key="1">
    <source>
        <dbReference type="SAM" id="MobiDB-lite"/>
    </source>
</evidence>
<accession>A0A0C2WHZ4</accession>
<evidence type="ECO:0000313" key="3">
    <source>
        <dbReference type="Proteomes" id="UP000054097"/>
    </source>
</evidence>
<dbReference type="AlphaFoldDB" id="A0A0C2WHZ4"/>
<evidence type="ECO:0008006" key="4">
    <source>
        <dbReference type="Google" id="ProtNLM"/>
    </source>
</evidence>
<reference evidence="3" key="2">
    <citation type="submission" date="2015-01" db="EMBL/GenBank/DDBJ databases">
        <title>Evolutionary Origins and Diversification of the Mycorrhizal Mutualists.</title>
        <authorList>
            <consortium name="DOE Joint Genome Institute"/>
            <consortium name="Mycorrhizal Genomics Consortium"/>
            <person name="Kohler A."/>
            <person name="Kuo A."/>
            <person name="Nagy L.G."/>
            <person name="Floudas D."/>
            <person name="Copeland A."/>
            <person name="Barry K.W."/>
            <person name="Cichocki N."/>
            <person name="Veneault-Fourrey C."/>
            <person name="LaButti K."/>
            <person name="Lindquist E.A."/>
            <person name="Lipzen A."/>
            <person name="Lundell T."/>
            <person name="Morin E."/>
            <person name="Murat C."/>
            <person name="Riley R."/>
            <person name="Ohm R."/>
            <person name="Sun H."/>
            <person name="Tunlid A."/>
            <person name="Henrissat B."/>
            <person name="Grigoriev I.V."/>
            <person name="Hibbett D.S."/>
            <person name="Martin F."/>
        </authorList>
    </citation>
    <scope>NUCLEOTIDE SEQUENCE [LARGE SCALE GENOMIC DNA]</scope>
    <source>
        <strain evidence="3">MAFF 305830</strain>
    </source>
</reference>
<dbReference type="STRING" id="933852.A0A0C2WHZ4"/>
<dbReference type="GO" id="GO:0005740">
    <property type="term" value="C:mitochondrial envelope"/>
    <property type="evidence" value="ECO:0007669"/>
    <property type="project" value="TreeGrafter"/>
</dbReference>
<dbReference type="EMBL" id="KN824309">
    <property type="protein sequence ID" value="KIM25993.1"/>
    <property type="molecule type" value="Genomic_DNA"/>
</dbReference>
<organism evidence="2 3">
    <name type="scientific">Serendipita vermifera MAFF 305830</name>
    <dbReference type="NCBI Taxonomy" id="933852"/>
    <lineage>
        <taxon>Eukaryota</taxon>
        <taxon>Fungi</taxon>
        <taxon>Dikarya</taxon>
        <taxon>Basidiomycota</taxon>
        <taxon>Agaricomycotina</taxon>
        <taxon>Agaricomycetes</taxon>
        <taxon>Sebacinales</taxon>
        <taxon>Serendipitaceae</taxon>
        <taxon>Serendipita</taxon>
    </lineage>
</organism>
<keyword evidence="3" id="KW-1185">Reference proteome</keyword>
<feature type="region of interest" description="Disordered" evidence="1">
    <location>
        <begin position="65"/>
        <end position="84"/>
    </location>
</feature>
<feature type="compositionally biased region" description="Basic and acidic residues" evidence="1">
    <location>
        <begin position="863"/>
        <end position="880"/>
    </location>
</feature>
<dbReference type="GO" id="GO:0000964">
    <property type="term" value="P:mitochondrial RNA 5'-end processing"/>
    <property type="evidence" value="ECO:0007669"/>
    <property type="project" value="TreeGrafter"/>
</dbReference>
<feature type="region of interest" description="Disordered" evidence="1">
    <location>
        <begin position="780"/>
        <end position="806"/>
    </location>
</feature>
<dbReference type="OrthoDB" id="10249045at2759"/>
<feature type="compositionally biased region" description="Low complexity" evidence="1">
    <location>
        <begin position="725"/>
        <end position="735"/>
    </location>
</feature>
<sequence length="889" mass="99586">MRLAHKPSVSTSNVFRRLIFTSSVRFKARSSSRRIRAKSLFDALAIPAVPAIKPGTFSAKLQKRLDSSNTTEPNSNESDDLQGLTGIVTGWGKDELAPRRADHEKPSHDSKVDLKTVRQFEKEAFYRHGRDSPHFERRLQLWVTGNAEEPTLKKIESEEPQPAPAQLSHSLERVLFNEGPHWLRDPRTCVNNFDQWLENIPDIHDFDYGRLTPYVTSSRDSALLSLAKREGKTFAGSTSSLTSLLSHIYFVFSGGRGVDTSVLSSAFANESRDFSYGARWPGGIILQHKDGRYCIDSQGIDEPEKHLLLNMGTMLEKFLTYSESDFGLLLRDTPVTEELAKLQRPEAYQYSTSDKFVMRSQLDAYDSRLPGSGVFDIKTRAVVAIRYDPLNYKNNSGYLIKTVQGAFESFEREQYDLFRAAFLKYVFQARIGGMDGIFVAYHNTAQMFGFQYFSTEDMDERLFGGSLQGDRVFHKCVKCMEEILSEVALCFPGVSVNCDFETSVGENVLRIYVEPTEWDGPGDAPIVELLVTATNFMNGERVLGPMNYGKNEDDWSILLNITRSSTSSEALQSSIRKQRDSLIERKHEFAFSIPQGVSPDQMAREWLTMDYTSGAKSNANGKESNEIAENVSSDEAERLERLSRRFKGRLQPSEFVKSLRKLASEGKRYLDELNLASEQGSEEGVQDSRSSSEAVSSQETMNIASPHPAKGFSRDTDTTPTLDNSPSISVHSHSGSEGGPLEQVDIDVPVEETSVHVKLWEEDRLIGERGREEYRISTEVGLGENPVENDNQVPPSVEGAIGKTDHSETLDVLGSEEDQLKMLDPINVGDIDTSDQSQPSGKGPEDEIEILEDDDQAWTTCRPTKDDMREPNHTRSDDQPKAPTTLGEV</sequence>
<dbReference type="HOGENOM" id="CLU_314994_0_0_1"/>
<gene>
    <name evidence="2" type="ORF">M408DRAFT_330782</name>
</gene>
<dbReference type="PANTHER" id="PTHR31014:SF0">
    <property type="entry name" value="MITOCHONDRIAL TRANSLATION SYSTEM COMPONENT PET127-RELATED"/>
    <property type="match status" value="1"/>
</dbReference>
<reference evidence="2 3" key="1">
    <citation type="submission" date="2014-04" db="EMBL/GenBank/DDBJ databases">
        <authorList>
            <consortium name="DOE Joint Genome Institute"/>
            <person name="Kuo A."/>
            <person name="Zuccaro A."/>
            <person name="Kohler A."/>
            <person name="Nagy L.G."/>
            <person name="Floudas D."/>
            <person name="Copeland A."/>
            <person name="Barry K.W."/>
            <person name="Cichocki N."/>
            <person name="Veneault-Fourrey C."/>
            <person name="LaButti K."/>
            <person name="Lindquist E.A."/>
            <person name="Lipzen A."/>
            <person name="Lundell T."/>
            <person name="Morin E."/>
            <person name="Murat C."/>
            <person name="Sun H."/>
            <person name="Tunlid A."/>
            <person name="Henrissat B."/>
            <person name="Grigoriev I.V."/>
            <person name="Hibbett D.S."/>
            <person name="Martin F."/>
            <person name="Nordberg H.P."/>
            <person name="Cantor M.N."/>
            <person name="Hua S.X."/>
        </authorList>
    </citation>
    <scope>NUCLEOTIDE SEQUENCE [LARGE SCALE GENOMIC DNA]</scope>
    <source>
        <strain evidence="2 3">MAFF 305830</strain>
    </source>
</reference>
<name>A0A0C2WHZ4_SERVB</name>
<feature type="region of interest" description="Disordered" evidence="1">
    <location>
        <begin position="676"/>
        <end position="747"/>
    </location>
</feature>